<dbReference type="OrthoDB" id="3188010at2"/>
<dbReference type="AlphaFoldDB" id="A0A4Q8ABA5"/>
<dbReference type="Proteomes" id="UP000292685">
    <property type="component" value="Unassembled WGS sequence"/>
</dbReference>
<dbReference type="Pfam" id="PF03237">
    <property type="entry name" value="Terminase_6N"/>
    <property type="match status" value="1"/>
</dbReference>
<evidence type="ECO:0000313" key="1">
    <source>
        <dbReference type="EMBL" id="RZU61442.1"/>
    </source>
</evidence>
<gene>
    <name evidence="1" type="ORF">EV380_1012</name>
</gene>
<reference evidence="1 2" key="1">
    <citation type="submission" date="2019-02" db="EMBL/GenBank/DDBJ databases">
        <title>Sequencing the genomes of 1000 actinobacteria strains.</title>
        <authorList>
            <person name="Klenk H.-P."/>
        </authorList>
    </citation>
    <scope>NUCLEOTIDE SEQUENCE [LARGE SCALE GENOMIC DNA]</scope>
    <source>
        <strain evidence="1 2">DSM 17364</strain>
    </source>
</reference>
<evidence type="ECO:0000313" key="2">
    <source>
        <dbReference type="Proteomes" id="UP000292685"/>
    </source>
</evidence>
<dbReference type="EMBL" id="SHLA01000001">
    <property type="protein sequence ID" value="RZU61442.1"/>
    <property type="molecule type" value="Genomic_DNA"/>
</dbReference>
<dbReference type="Gene3D" id="3.40.50.300">
    <property type="entry name" value="P-loop containing nucleotide triphosphate hydrolases"/>
    <property type="match status" value="1"/>
</dbReference>
<keyword evidence="2" id="KW-1185">Reference proteome</keyword>
<accession>A0A4Q8ABA5</accession>
<protein>
    <submittedName>
        <fullName evidence="1">Uncharacterized protein</fullName>
    </submittedName>
</protein>
<name>A0A4Q8ABA5_9MICC</name>
<proteinExistence type="predicted"/>
<dbReference type="RefSeq" id="WP_130449771.1">
    <property type="nucleotide sequence ID" value="NZ_SHLA01000001.1"/>
</dbReference>
<dbReference type="InterPro" id="IPR027417">
    <property type="entry name" value="P-loop_NTPase"/>
</dbReference>
<comment type="caution">
    <text evidence="1">The sequence shown here is derived from an EMBL/GenBank/DDBJ whole genome shotgun (WGS) entry which is preliminary data.</text>
</comment>
<organism evidence="1 2">
    <name type="scientific">Zhihengliuella halotolerans</name>
    <dbReference type="NCBI Taxonomy" id="370736"/>
    <lineage>
        <taxon>Bacteria</taxon>
        <taxon>Bacillati</taxon>
        <taxon>Actinomycetota</taxon>
        <taxon>Actinomycetes</taxon>
        <taxon>Micrococcales</taxon>
        <taxon>Micrococcaceae</taxon>
        <taxon>Zhihengliuella</taxon>
    </lineage>
</organism>
<sequence length="489" mass="55215">MSSLSTEEDSLEYWQDQLGQTFPRYSSPITPGAPNELRQVEMLARILDFELKPYQRYVVRVITEKIPGTDEYRWSSFLLLMPRQVGKTTLTRLILAARCLANSRHRIMLSAQSLKDARQLLLDFANELQDSVIGDTLKVRMAADTTRIEFHNKSRLGTFPPLPEALHGSSNHTVYLDEVFSYSEEQGNLVMGAALPTLQNQTDEGAQLLMSSTQGTLASTFLIQQHEEARKSLDNPESTYGFIEFSADPNIDPNDEESWWWHPGLATGLVRLSTVRTLRDKLSESEFIRTFHNLLTTSEETVVDMVRWKGLADNPVLPNRSQVAIGFEVDADRRRSAVAAAWRDAETGHIWVRIIRSGYGTSWLPQCLAKIRESRPLGIAADKHPQNNVIMLELQTFDTETHAWIDLMTPEMLKTASASFIAKVEDGTIHHVNQAGLNVSIAKAQRRKMGESFVFSHYNECELFAAISAIQMIDAEPPPTDTEIVFFDD</sequence>